<evidence type="ECO:0000313" key="13">
    <source>
        <dbReference type="EMBL" id="MDR6938758.1"/>
    </source>
</evidence>
<keyword evidence="8 11" id="KW-0067">ATP-binding</keyword>
<keyword evidence="7 11" id="KW-0418">Kinase</keyword>
<keyword evidence="14" id="KW-1185">Reference proteome</keyword>
<dbReference type="NCBIfam" id="TIGR03263">
    <property type="entry name" value="guanyl_kin"/>
    <property type="match status" value="1"/>
</dbReference>
<evidence type="ECO:0000256" key="4">
    <source>
        <dbReference type="ARBA" id="ARBA00016296"/>
    </source>
</evidence>
<protein>
    <recommendedName>
        <fullName evidence="4 11">Guanylate kinase</fullName>
        <ecNumber evidence="3 11">2.7.4.8</ecNumber>
    </recommendedName>
    <alternativeName>
        <fullName evidence="9 11">GMP kinase</fullName>
    </alternativeName>
</protein>
<dbReference type="InterPro" id="IPR017665">
    <property type="entry name" value="Guanylate_kinase"/>
</dbReference>
<evidence type="ECO:0000256" key="6">
    <source>
        <dbReference type="ARBA" id="ARBA00022741"/>
    </source>
</evidence>
<keyword evidence="11" id="KW-0963">Cytoplasm</keyword>
<comment type="caution">
    <text evidence="13">The sequence shown here is derived from an EMBL/GenBank/DDBJ whole genome shotgun (WGS) entry which is preliminary data.</text>
</comment>
<keyword evidence="5 11" id="KW-0808">Transferase</keyword>
<dbReference type="EMBL" id="JAVDUJ010000001">
    <property type="protein sequence ID" value="MDR6938758.1"/>
    <property type="molecule type" value="Genomic_DNA"/>
</dbReference>
<dbReference type="PANTHER" id="PTHR23117">
    <property type="entry name" value="GUANYLATE KINASE-RELATED"/>
    <property type="match status" value="1"/>
</dbReference>
<dbReference type="PROSITE" id="PS00856">
    <property type="entry name" value="GUANYLATE_KINASE_1"/>
    <property type="match status" value="1"/>
</dbReference>
<evidence type="ECO:0000259" key="12">
    <source>
        <dbReference type="PROSITE" id="PS50052"/>
    </source>
</evidence>
<evidence type="ECO:0000256" key="2">
    <source>
        <dbReference type="ARBA" id="ARBA00005790"/>
    </source>
</evidence>
<evidence type="ECO:0000256" key="10">
    <source>
        <dbReference type="ARBA" id="ARBA00048594"/>
    </source>
</evidence>
<dbReference type="Pfam" id="PF00625">
    <property type="entry name" value="Guanylate_kin"/>
    <property type="match status" value="1"/>
</dbReference>
<dbReference type="PANTHER" id="PTHR23117:SF13">
    <property type="entry name" value="GUANYLATE KINASE"/>
    <property type="match status" value="1"/>
</dbReference>
<name>A0ABU1T0B3_9ACTO</name>
<reference evidence="13 14" key="1">
    <citation type="submission" date="2023-07" db="EMBL/GenBank/DDBJ databases">
        <title>Sequencing the genomes of 1000 actinobacteria strains.</title>
        <authorList>
            <person name="Klenk H.-P."/>
        </authorList>
    </citation>
    <scope>NUCLEOTIDE SEQUENCE [LARGE SCALE GENOMIC DNA]</scope>
    <source>
        <strain evidence="13 14">DSM 15539</strain>
    </source>
</reference>
<dbReference type="InterPro" id="IPR008145">
    <property type="entry name" value="GK/Ca_channel_bsu"/>
</dbReference>
<dbReference type="InterPro" id="IPR008144">
    <property type="entry name" value="Guanylate_kin-like_dom"/>
</dbReference>
<sequence>MEIENPYFNQLLCPNFKTSESSAPANSCQGLAFVICGPTAVGKGTVLREVFRRLPQSWYSISATTRAPRPGEANGKDYYFLNDAEFSALVAAQQMLEWATVHKIHRYGTPAAPVHDAIAHGKTVILEVDLDGARQIRHSLPQAPQIFLAPPSWEELQTRLIGRGTESQQEQQRRLATAKIELAAQNEFDYIVVNNTVANATEEILQIITQHR</sequence>
<accession>A0ABU1T0B3</accession>
<dbReference type="SMART" id="SM00072">
    <property type="entry name" value="GuKc"/>
    <property type="match status" value="1"/>
</dbReference>
<dbReference type="SUPFAM" id="SSF52540">
    <property type="entry name" value="P-loop containing nucleoside triphosphate hydrolases"/>
    <property type="match status" value="1"/>
</dbReference>
<comment type="function">
    <text evidence="1 11">Essential for recycling GMP and indirectly, cGMP.</text>
</comment>
<comment type="subcellular location">
    <subcellularLocation>
        <location evidence="11">Cytoplasm</location>
    </subcellularLocation>
</comment>
<organism evidence="13 14">
    <name type="scientific">Arcanobacterium hippocoleae</name>
    <dbReference type="NCBI Taxonomy" id="149017"/>
    <lineage>
        <taxon>Bacteria</taxon>
        <taxon>Bacillati</taxon>
        <taxon>Actinomycetota</taxon>
        <taxon>Actinomycetes</taxon>
        <taxon>Actinomycetales</taxon>
        <taxon>Actinomycetaceae</taxon>
        <taxon>Arcanobacterium</taxon>
    </lineage>
</organism>
<evidence type="ECO:0000256" key="8">
    <source>
        <dbReference type="ARBA" id="ARBA00022840"/>
    </source>
</evidence>
<dbReference type="GO" id="GO:0004385">
    <property type="term" value="F:GMP kinase activity"/>
    <property type="evidence" value="ECO:0007669"/>
    <property type="project" value="UniProtKB-EC"/>
</dbReference>
<evidence type="ECO:0000256" key="9">
    <source>
        <dbReference type="ARBA" id="ARBA00030128"/>
    </source>
</evidence>
<keyword evidence="6 11" id="KW-0547">Nucleotide-binding</keyword>
<evidence type="ECO:0000256" key="5">
    <source>
        <dbReference type="ARBA" id="ARBA00022679"/>
    </source>
</evidence>
<evidence type="ECO:0000256" key="11">
    <source>
        <dbReference type="HAMAP-Rule" id="MF_00328"/>
    </source>
</evidence>
<dbReference type="PROSITE" id="PS50052">
    <property type="entry name" value="GUANYLATE_KINASE_2"/>
    <property type="match status" value="1"/>
</dbReference>
<dbReference type="InterPro" id="IPR027417">
    <property type="entry name" value="P-loop_NTPase"/>
</dbReference>
<dbReference type="Proteomes" id="UP001266099">
    <property type="component" value="Unassembled WGS sequence"/>
</dbReference>
<evidence type="ECO:0000313" key="14">
    <source>
        <dbReference type="Proteomes" id="UP001266099"/>
    </source>
</evidence>
<evidence type="ECO:0000256" key="3">
    <source>
        <dbReference type="ARBA" id="ARBA00012961"/>
    </source>
</evidence>
<evidence type="ECO:0000256" key="7">
    <source>
        <dbReference type="ARBA" id="ARBA00022777"/>
    </source>
</evidence>
<dbReference type="Gene3D" id="3.40.50.300">
    <property type="entry name" value="P-loop containing nucleotide triphosphate hydrolases"/>
    <property type="match status" value="1"/>
</dbReference>
<comment type="catalytic activity">
    <reaction evidence="10 11">
        <text>GMP + ATP = GDP + ADP</text>
        <dbReference type="Rhea" id="RHEA:20780"/>
        <dbReference type="ChEBI" id="CHEBI:30616"/>
        <dbReference type="ChEBI" id="CHEBI:58115"/>
        <dbReference type="ChEBI" id="CHEBI:58189"/>
        <dbReference type="ChEBI" id="CHEBI:456216"/>
        <dbReference type="EC" id="2.7.4.8"/>
    </reaction>
</comment>
<feature type="binding site" evidence="11">
    <location>
        <begin position="37"/>
        <end position="44"/>
    </location>
    <ligand>
        <name>ATP</name>
        <dbReference type="ChEBI" id="CHEBI:30616"/>
    </ligand>
</feature>
<feature type="domain" description="Guanylate kinase-like" evidence="12">
    <location>
        <begin position="30"/>
        <end position="209"/>
    </location>
</feature>
<dbReference type="EC" id="2.7.4.8" evidence="3 11"/>
<dbReference type="CDD" id="cd00071">
    <property type="entry name" value="GMPK"/>
    <property type="match status" value="1"/>
</dbReference>
<dbReference type="HAMAP" id="MF_00328">
    <property type="entry name" value="Guanylate_kinase"/>
    <property type="match status" value="1"/>
</dbReference>
<proteinExistence type="inferred from homology"/>
<dbReference type="RefSeq" id="WP_309954820.1">
    <property type="nucleotide sequence ID" value="NZ_JAVDUJ010000001.1"/>
</dbReference>
<gene>
    <name evidence="11" type="primary">gmk</name>
    <name evidence="13" type="ORF">J2S36_000301</name>
</gene>
<evidence type="ECO:0000256" key="1">
    <source>
        <dbReference type="ARBA" id="ARBA00003531"/>
    </source>
</evidence>
<dbReference type="InterPro" id="IPR020590">
    <property type="entry name" value="Guanylate_kinase_CS"/>
</dbReference>
<comment type="similarity">
    <text evidence="2 11">Belongs to the guanylate kinase family.</text>
</comment>
<dbReference type="Gene3D" id="3.30.63.10">
    <property type="entry name" value="Guanylate Kinase phosphate binding domain"/>
    <property type="match status" value="1"/>
</dbReference>